<dbReference type="GO" id="GO:0006644">
    <property type="term" value="P:phospholipid metabolic process"/>
    <property type="evidence" value="ECO:0007669"/>
    <property type="project" value="TreeGrafter"/>
</dbReference>
<dbReference type="Proteomes" id="UP001152798">
    <property type="component" value="Chromosome 4"/>
</dbReference>
<dbReference type="InterPro" id="IPR030395">
    <property type="entry name" value="GP_PDE_dom"/>
</dbReference>
<name>A0A9P0HAV3_NEZVI</name>
<keyword evidence="4" id="KW-1185">Reference proteome</keyword>
<keyword evidence="1" id="KW-1133">Transmembrane helix</keyword>
<evidence type="ECO:0000259" key="2">
    <source>
        <dbReference type="PROSITE" id="PS51704"/>
    </source>
</evidence>
<sequence>MPLEVNSINPIDSRLAFSCVSLWTYFFGIFILAVEATNPLFLLVILIGPVATYYFLLQISIPQPNLEIAEEILGRPLIPEYTNENDCDEKEDHRVQMPVIAHRFAGLDAPENTLEALEVCYKNGAIGAEFDLVLTKDLVPILFHDNELDRLTSATGELQRKTWAELQNLDVSINHPFHERFVGARIPLFEDVIKKVIEYDMRIFIDIKDERAEIARVIVETFKEHPILYRRAVVSSFNFWIIYNIRRRDPNIVASMAWRPYYMTYCKYSVIEEECIPYSRTPIMYYWGRMLDHGTTWFFNNLAYRLTGFSAVLLCKDIITAEVVNYWKLRNVRVIAWTVNSPLEKVYFVKNLGISYMTDSMLGN</sequence>
<dbReference type="OrthoDB" id="197419at2759"/>
<dbReference type="PANTHER" id="PTHR46320">
    <property type="entry name" value="GLYCEROPHOSPHODIESTER PHOSPHODIESTERASE 1"/>
    <property type="match status" value="1"/>
</dbReference>
<dbReference type="GO" id="GO:0008889">
    <property type="term" value="F:glycerophosphodiester phosphodiesterase activity"/>
    <property type="evidence" value="ECO:0007669"/>
    <property type="project" value="TreeGrafter"/>
</dbReference>
<dbReference type="PANTHER" id="PTHR46320:SF1">
    <property type="entry name" value="GLYCEROPHOSPHODIESTER PHOSPHODIESTERASE 1"/>
    <property type="match status" value="1"/>
</dbReference>
<feature type="transmembrane region" description="Helical" evidence="1">
    <location>
        <begin position="40"/>
        <end position="57"/>
    </location>
</feature>
<dbReference type="GO" id="GO:0006580">
    <property type="term" value="P:ethanolamine metabolic process"/>
    <property type="evidence" value="ECO:0007669"/>
    <property type="project" value="TreeGrafter"/>
</dbReference>
<accession>A0A9P0HAV3</accession>
<protein>
    <recommendedName>
        <fullName evidence="2">GP-PDE domain-containing protein</fullName>
    </recommendedName>
</protein>
<organism evidence="3 4">
    <name type="scientific">Nezara viridula</name>
    <name type="common">Southern green stink bug</name>
    <name type="synonym">Cimex viridulus</name>
    <dbReference type="NCBI Taxonomy" id="85310"/>
    <lineage>
        <taxon>Eukaryota</taxon>
        <taxon>Metazoa</taxon>
        <taxon>Ecdysozoa</taxon>
        <taxon>Arthropoda</taxon>
        <taxon>Hexapoda</taxon>
        <taxon>Insecta</taxon>
        <taxon>Pterygota</taxon>
        <taxon>Neoptera</taxon>
        <taxon>Paraneoptera</taxon>
        <taxon>Hemiptera</taxon>
        <taxon>Heteroptera</taxon>
        <taxon>Panheteroptera</taxon>
        <taxon>Pentatomomorpha</taxon>
        <taxon>Pentatomoidea</taxon>
        <taxon>Pentatomidae</taxon>
        <taxon>Pentatominae</taxon>
        <taxon>Nezara</taxon>
    </lineage>
</organism>
<dbReference type="PROSITE" id="PS51704">
    <property type="entry name" value="GP_PDE"/>
    <property type="match status" value="1"/>
</dbReference>
<gene>
    <name evidence="3" type="ORF">NEZAVI_LOCUS8209</name>
</gene>
<proteinExistence type="predicted"/>
<feature type="domain" description="GP-PDE" evidence="2">
    <location>
        <begin position="97"/>
        <end position="364"/>
    </location>
</feature>
<evidence type="ECO:0000313" key="4">
    <source>
        <dbReference type="Proteomes" id="UP001152798"/>
    </source>
</evidence>
<evidence type="ECO:0000256" key="1">
    <source>
        <dbReference type="SAM" id="Phobius"/>
    </source>
</evidence>
<dbReference type="AlphaFoldDB" id="A0A9P0HAV3"/>
<evidence type="ECO:0000313" key="3">
    <source>
        <dbReference type="EMBL" id="CAH1398596.1"/>
    </source>
</evidence>
<dbReference type="EMBL" id="OV725080">
    <property type="protein sequence ID" value="CAH1398596.1"/>
    <property type="molecule type" value="Genomic_DNA"/>
</dbReference>
<dbReference type="Pfam" id="PF03009">
    <property type="entry name" value="GDPD"/>
    <property type="match status" value="1"/>
</dbReference>
<dbReference type="InterPro" id="IPR017946">
    <property type="entry name" value="PLC-like_Pdiesterase_TIM-brl"/>
</dbReference>
<dbReference type="GO" id="GO:0070291">
    <property type="term" value="P:N-acylethanolamine metabolic process"/>
    <property type="evidence" value="ECO:0007669"/>
    <property type="project" value="TreeGrafter"/>
</dbReference>
<dbReference type="GO" id="GO:0005886">
    <property type="term" value="C:plasma membrane"/>
    <property type="evidence" value="ECO:0007669"/>
    <property type="project" value="TreeGrafter"/>
</dbReference>
<dbReference type="SUPFAM" id="SSF51695">
    <property type="entry name" value="PLC-like phosphodiesterases"/>
    <property type="match status" value="1"/>
</dbReference>
<dbReference type="Gene3D" id="3.20.20.190">
    <property type="entry name" value="Phosphatidylinositol (PI) phosphodiesterase"/>
    <property type="match status" value="1"/>
</dbReference>
<feature type="transmembrane region" description="Helical" evidence="1">
    <location>
        <begin position="15"/>
        <end position="33"/>
    </location>
</feature>
<keyword evidence="1" id="KW-0472">Membrane</keyword>
<reference evidence="3" key="1">
    <citation type="submission" date="2022-01" db="EMBL/GenBank/DDBJ databases">
        <authorList>
            <person name="King R."/>
        </authorList>
    </citation>
    <scope>NUCLEOTIDE SEQUENCE</scope>
</reference>
<keyword evidence="1" id="KW-0812">Transmembrane</keyword>